<proteinExistence type="predicted"/>
<organism evidence="1 2">
    <name type="scientific">Macroventuria anomochaeta</name>
    <dbReference type="NCBI Taxonomy" id="301207"/>
    <lineage>
        <taxon>Eukaryota</taxon>
        <taxon>Fungi</taxon>
        <taxon>Dikarya</taxon>
        <taxon>Ascomycota</taxon>
        <taxon>Pezizomycotina</taxon>
        <taxon>Dothideomycetes</taxon>
        <taxon>Pleosporomycetidae</taxon>
        <taxon>Pleosporales</taxon>
        <taxon>Pleosporineae</taxon>
        <taxon>Didymellaceae</taxon>
        <taxon>Macroventuria</taxon>
    </lineage>
</organism>
<sequence length="674" mass="78699">MYLDFEKDESGKYRPHDSTRPMDDREYQYKDPPYIHTTYWSKNQDGSIRSRENTLLEIRSKSLLDLMTSVMWNMIEHERASIWKKLPVVVQTTNKLLLHCFEDLDQVSKARENRDQAARQVLRQLLNDVQYIESDFVRAQDSLRNEQALRYDDVWFLFKPGSYIVGWPFEESPQIFVVHRHNFRDDTFTVVCWAYGWDGNDLVRLYYEFTIRSYQGVKSVTDLPCYPVELFSDPEKLREQLIERGKEFWRYCSVTQPMPLYQSSSFFSIPANLFDDVHRDLSGRFTLEFSKQPMEIYTSRDRPHEIIIDAAMCRRYSPSSYHRLGMMRSMPVKPCDCALCGLHELRIPFEESFKTGNLDVGKHINVYALLPPRLHGYLISRKEWGQVLIGTVTRYQEEHPGAAWNNLSLTKQDKVNINAMVSAYFKREANENSRAANIQDPTPGKGEGLVILLHGVPGVGKTMTAETLARSLQRRMLRIDASDFEHNNAGQVSEVFKRYFHMASSWGALLLLDEADVFLQVRKRAELAQNALVSVLLRELEYFRGVLIMTTNRIVSVDYAVQSRIHYAVRFRELREDAVVQIWENFREQLNDANCTEEERASIDEWFKYSKTTLINAKFTGRDIRNVFMCAQLLGYPMVTRENLMRAVESTTSFRSDLDKTNSRIANQNTITDE</sequence>
<keyword evidence="1" id="KW-0378">Hydrolase</keyword>
<keyword evidence="2" id="KW-1185">Reference proteome</keyword>
<comment type="caution">
    <text evidence="1">The sequence shown here is derived from an EMBL/GenBank/DDBJ whole genome shotgun (WGS) entry which is preliminary data.</text>
</comment>
<name>A0ACB6S672_9PLEO</name>
<reference evidence="1" key="1">
    <citation type="journal article" date="2020" name="Stud. Mycol.">
        <title>101 Dothideomycetes genomes: a test case for predicting lifestyles and emergence of pathogens.</title>
        <authorList>
            <person name="Haridas S."/>
            <person name="Albert R."/>
            <person name="Binder M."/>
            <person name="Bloem J."/>
            <person name="Labutti K."/>
            <person name="Salamov A."/>
            <person name="Andreopoulos B."/>
            <person name="Baker S."/>
            <person name="Barry K."/>
            <person name="Bills G."/>
            <person name="Bluhm B."/>
            <person name="Cannon C."/>
            <person name="Castanera R."/>
            <person name="Culley D."/>
            <person name="Daum C."/>
            <person name="Ezra D."/>
            <person name="Gonzalez J."/>
            <person name="Henrissat B."/>
            <person name="Kuo A."/>
            <person name="Liang C."/>
            <person name="Lipzen A."/>
            <person name="Lutzoni F."/>
            <person name="Magnuson J."/>
            <person name="Mondo S."/>
            <person name="Nolan M."/>
            <person name="Ohm R."/>
            <person name="Pangilinan J."/>
            <person name="Park H.-J."/>
            <person name="Ramirez L."/>
            <person name="Alfaro M."/>
            <person name="Sun H."/>
            <person name="Tritt A."/>
            <person name="Yoshinaga Y."/>
            <person name="Zwiers L.-H."/>
            <person name="Turgeon B."/>
            <person name="Goodwin S."/>
            <person name="Spatafora J."/>
            <person name="Crous P."/>
            <person name="Grigoriev I."/>
        </authorList>
    </citation>
    <scope>NUCLEOTIDE SEQUENCE</scope>
    <source>
        <strain evidence="1">CBS 525.71</strain>
    </source>
</reference>
<dbReference type="Proteomes" id="UP000799754">
    <property type="component" value="Unassembled WGS sequence"/>
</dbReference>
<evidence type="ECO:0000313" key="1">
    <source>
        <dbReference type="EMBL" id="KAF2629591.1"/>
    </source>
</evidence>
<gene>
    <name evidence="1" type="ORF">BU25DRAFT_447049</name>
</gene>
<accession>A0ACB6S672</accession>
<protein>
    <submittedName>
        <fullName evidence="1">P-loop containing nucleoside triphosphate hydrolase protein</fullName>
    </submittedName>
</protein>
<evidence type="ECO:0000313" key="2">
    <source>
        <dbReference type="Proteomes" id="UP000799754"/>
    </source>
</evidence>
<dbReference type="EMBL" id="MU006709">
    <property type="protein sequence ID" value="KAF2629591.1"/>
    <property type="molecule type" value="Genomic_DNA"/>
</dbReference>